<sequence length="119" mass="13857">MGWEIPEPYVWDESFKVFYEHLDDEHKKIFKGIFDCIRDNSGPNLTTLINVTTNHFTHEEAMMDAAKYSEVVPHKKLHKDFLDKLAGLSAPVPAKDVDYCKEWLVNHIKGTDFKYKGKL</sequence>
<feature type="binding site" evidence="4">
    <location>
        <position position="26"/>
    </location>
    <ligand>
        <name>Fe cation</name>
        <dbReference type="ChEBI" id="CHEBI:24875"/>
        <label>1</label>
    </ligand>
</feature>
<feature type="binding site" evidence="4">
    <location>
        <position position="74"/>
    </location>
    <ligand>
        <name>Fe cation</name>
        <dbReference type="ChEBI" id="CHEBI:24875"/>
        <label>2</label>
    </ligand>
</feature>
<feature type="binding site" evidence="4">
    <location>
        <position position="112"/>
    </location>
    <ligand>
        <name>Fe cation</name>
        <dbReference type="ChEBI" id="CHEBI:24875"/>
        <label>1</label>
    </ligand>
</feature>
<dbReference type="InterPro" id="IPR016131">
    <property type="entry name" value="Haemerythrin_Fe_BS"/>
</dbReference>
<feature type="binding site" evidence="4">
    <location>
        <position position="59"/>
    </location>
    <ligand>
        <name>Fe cation</name>
        <dbReference type="ChEBI" id="CHEBI:24875"/>
        <label>2</label>
    </ligand>
</feature>
<dbReference type="InterPro" id="IPR002063">
    <property type="entry name" value="Haemerythrin"/>
</dbReference>
<dbReference type="PIRSF" id="PIRSF002033">
    <property type="entry name" value="Hemerythrin"/>
    <property type="match status" value="1"/>
</dbReference>
<feature type="binding site" evidence="4">
    <location>
        <position position="59"/>
    </location>
    <ligand>
        <name>Fe cation</name>
        <dbReference type="ChEBI" id="CHEBI:24875"/>
        <label>1</label>
    </ligand>
</feature>
<dbReference type="Pfam" id="PF01814">
    <property type="entry name" value="Hemerythrin"/>
    <property type="match status" value="1"/>
</dbReference>
<dbReference type="SUPFAM" id="SSF47188">
    <property type="entry name" value="Hemerythrin-like"/>
    <property type="match status" value="1"/>
</dbReference>
<evidence type="ECO:0000256" key="1">
    <source>
        <dbReference type="ARBA" id="ARBA00010587"/>
    </source>
</evidence>
<evidence type="ECO:0000259" key="5">
    <source>
        <dbReference type="Pfam" id="PF01814"/>
    </source>
</evidence>
<dbReference type="NCBIfam" id="TIGR00058">
    <property type="entry name" value="Hemerythrin"/>
    <property type="match status" value="1"/>
</dbReference>
<dbReference type="AlphaFoldDB" id="A0A1S6QCG1"/>
<feature type="binding site" evidence="4">
    <location>
        <position position="107"/>
    </location>
    <ligand>
        <name>Fe cation</name>
        <dbReference type="ChEBI" id="CHEBI:24875"/>
        <label>2</label>
    </ligand>
</feature>
<dbReference type="InterPro" id="IPR050669">
    <property type="entry name" value="Hemerythrin"/>
</dbReference>
<dbReference type="PANTHER" id="PTHR37164">
    <property type="entry name" value="BACTERIOHEMERYTHRIN"/>
    <property type="match status" value="1"/>
</dbReference>
<dbReference type="InterPro" id="IPR012312">
    <property type="entry name" value="Hemerythrin-like"/>
</dbReference>
<dbReference type="InterPro" id="IPR035938">
    <property type="entry name" value="Hemerythrin-like_sf"/>
</dbReference>
<dbReference type="InterPro" id="IPR012827">
    <property type="entry name" value="Hemerythrin_metal-bd"/>
</dbReference>
<proteinExistence type="evidence at transcript level"/>
<evidence type="ECO:0000256" key="4">
    <source>
        <dbReference type="PIRSR" id="PIRSR002033-1"/>
    </source>
</evidence>
<feature type="binding site" evidence="4">
    <location>
        <position position="55"/>
    </location>
    <ligand>
        <name>Fe cation</name>
        <dbReference type="ChEBI" id="CHEBI:24875"/>
        <label>1</label>
    </ligand>
</feature>
<dbReference type="Gene3D" id="1.20.120.50">
    <property type="entry name" value="Hemerythrin-like"/>
    <property type="match status" value="1"/>
</dbReference>
<accession>A0A1S6QCG1</accession>
<name>A0A1S6QCG1_BOCPR</name>
<dbReference type="EMBL" id="KY007307">
    <property type="protein sequence ID" value="AQV13605.1"/>
    <property type="molecule type" value="mRNA"/>
</dbReference>
<dbReference type="NCBIfam" id="TIGR02481">
    <property type="entry name" value="hemeryth_dom"/>
    <property type="match status" value="1"/>
</dbReference>
<dbReference type="PANTHER" id="PTHR37164:SF1">
    <property type="entry name" value="BACTERIOHEMERYTHRIN"/>
    <property type="match status" value="1"/>
</dbReference>
<dbReference type="PROSITE" id="PS00550">
    <property type="entry name" value="HEMERYTHRINS"/>
    <property type="match status" value="1"/>
</dbReference>
<protein>
    <submittedName>
        <fullName evidence="6">Hemerythrin</fullName>
    </submittedName>
</protein>
<comment type="similarity">
    <text evidence="1">Belongs to the hemerythrin family.</text>
</comment>
<reference evidence="6" key="1">
    <citation type="submission" date="2016-10" db="EMBL/GenBank/DDBJ databases">
        <title>Discovery and evolution of novel hemerythrin genes in annelid worms.</title>
        <authorList>
            <person name="Costa-Paiva E.M."/>
            <person name="Whelan N.V."/>
            <person name="Waits D.S."/>
            <person name="Santos S."/>
            <person name="Schrago C.G."/>
            <person name="Halanych K.M."/>
        </authorList>
    </citation>
    <scope>NUCLEOTIDE SEQUENCE</scope>
</reference>
<evidence type="ECO:0000313" key="6">
    <source>
        <dbReference type="EMBL" id="AQV13605.1"/>
    </source>
</evidence>
<keyword evidence="2 4" id="KW-0479">Metal-binding</keyword>
<feature type="binding site" evidence="4">
    <location>
        <position position="78"/>
    </location>
    <ligand>
        <name>Fe cation</name>
        <dbReference type="ChEBI" id="CHEBI:24875"/>
        <label>2</label>
    </ligand>
</feature>
<dbReference type="GO" id="GO:0005506">
    <property type="term" value="F:iron ion binding"/>
    <property type="evidence" value="ECO:0007669"/>
    <property type="project" value="InterPro"/>
</dbReference>
<evidence type="ECO:0000256" key="3">
    <source>
        <dbReference type="ARBA" id="ARBA00023004"/>
    </source>
</evidence>
<keyword evidence="3 4" id="KW-0408">Iron</keyword>
<dbReference type="PRINTS" id="PR00186">
    <property type="entry name" value="HEMERYTHRIN"/>
</dbReference>
<evidence type="ECO:0000256" key="2">
    <source>
        <dbReference type="ARBA" id="ARBA00022723"/>
    </source>
</evidence>
<organism evidence="6">
    <name type="scientific">Boccardia proboscidea</name>
    <name type="common">Shell worm</name>
    <dbReference type="NCBI Taxonomy" id="573193"/>
    <lineage>
        <taxon>Eukaryota</taxon>
        <taxon>Metazoa</taxon>
        <taxon>Spiralia</taxon>
        <taxon>Lophotrochozoa</taxon>
        <taxon>Annelida</taxon>
        <taxon>Polychaeta</taxon>
        <taxon>Sedentaria</taxon>
        <taxon>Canalipalpata</taxon>
        <taxon>Spionida</taxon>
        <taxon>Spionidae</taxon>
        <taxon>Boccardia</taxon>
    </lineage>
</organism>
<feature type="domain" description="Hemerythrin-like" evidence="5">
    <location>
        <begin position="18"/>
        <end position="118"/>
    </location>
</feature>
<feature type="binding site" evidence="4">
    <location>
        <position position="112"/>
    </location>
    <ligand>
        <name>Fe cation</name>
        <dbReference type="ChEBI" id="CHEBI:24875"/>
        <label>2</label>
    </ligand>
</feature>
<dbReference type="CDD" id="cd12107">
    <property type="entry name" value="Hemerythrin"/>
    <property type="match status" value="1"/>
</dbReference>